<feature type="non-terminal residue" evidence="6">
    <location>
        <position position="1"/>
    </location>
</feature>
<dbReference type="InterPro" id="IPR055418">
    <property type="entry name" value="UFD1_N2"/>
</dbReference>
<dbReference type="GO" id="GO:0036503">
    <property type="term" value="P:ERAD pathway"/>
    <property type="evidence" value="ECO:0007669"/>
    <property type="project" value="TreeGrafter"/>
</dbReference>
<dbReference type="InterPro" id="IPR042299">
    <property type="entry name" value="Ufd1-like_Nn"/>
</dbReference>
<evidence type="ECO:0000313" key="6">
    <source>
        <dbReference type="EMBL" id="CAD9231617.1"/>
    </source>
</evidence>
<evidence type="ECO:0000259" key="4">
    <source>
        <dbReference type="Pfam" id="PF03152"/>
    </source>
</evidence>
<reference evidence="6" key="1">
    <citation type="submission" date="2021-01" db="EMBL/GenBank/DDBJ databases">
        <authorList>
            <person name="Corre E."/>
            <person name="Pelletier E."/>
            <person name="Niang G."/>
            <person name="Scheremetjew M."/>
            <person name="Finn R."/>
            <person name="Kale V."/>
            <person name="Holt S."/>
            <person name="Cochrane G."/>
            <person name="Meng A."/>
            <person name="Brown T."/>
            <person name="Cohen L."/>
        </authorList>
    </citation>
    <scope>NUCLEOTIDE SEQUENCE</scope>
    <source>
        <strain evidence="6">SAG 36.94</strain>
    </source>
</reference>
<feature type="compositionally biased region" description="Acidic residues" evidence="3">
    <location>
        <begin position="261"/>
        <end position="270"/>
    </location>
</feature>
<name>A0A7S1TC90_9RHOD</name>
<dbReference type="Pfam" id="PF24842">
    <property type="entry name" value="UFD1_N2"/>
    <property type="match status" value="1"/>
</dbReference>
<dbReference type="InterPro" id="IPR004854">
    <property type="entry name" value="Ufd1-like"/>
</dbReference>
<sequence length="327" mass="35489">VEADRSQGLVGEASVDRMFPFGRIGFAQDIPSGAPAPSGAFTRRYRCYPVSFVDKSMLENGDKVILPHSALNALTQLNILFPMLFQVEGPQGLQAHCGVMEFTAEEGHCYIPYWLMQQIGAEEGGIITIRNVNLLKGTYVKFQPQTLDFLDISNPKAVLEATLRNFTCLTKGGSFPINYNEKTYWISVPELRPGNAVSIIETDIDTEFAPPPGYKEPDAPPKETAAPSAASVRRLGDGSNGQSSSRLQSRLEALRRLGAEDSSDSSDSESEDKTSKTLFPGQGQTLVSRPGGAGSLITSTLNDAEMDQPLQEAKPFTPFTGAGHRLR</sequence>
<dbReference type="AlphaFoldDB" id="A0A7S1TC90"/>
<proteinExistence type="inferred from homology"/>
<accession>A0A7S1TC90</accession>
<evidence type="ECO:0000256" key="1">
    <source>
        <dbReference type="ARBA" id="ARBA00006043"/>
    </source>
</evidence>
<feature type="domain" description="Ubiquitin fusion degradation protein UFD1 N-terminal subdomain 1" evidence="4">
    <location>
        <begin position="41"/>
        <end position="134"/>
    </location>
</feature>
<dbReference type="PANTHER" id="PTHR12555">
    <property type="entry name" value="UBIQUITIN FUSION DEGRADATON PROTEIN 1"/>
    <property type="match status" value="1"/>
</dbReference>
<feature type="region of interest" description="Disordered" evidence="3">
    <location>
        <begin position="206"/>
        <end position="327"/>
    </location>
</feature>
<gene>
    <name evidence="6" type="ORF">CCAE0312_LOCUS3694</name>
</gene>
<dbReference type="PANTHER" id="PTHR12555:SF13">
    <property type="entry name" value="UBIQUITIN RECOGNITION FACTOR IN ER-ASSOCIATED DEGRADATION PROTEIN 1"/>
    <property type="match status" value="1"/>
</dbReference>
<organism evidence="6">
    <name type="scientific">Compsopogon caeruleus</name>
    <dbReference type="NCBI Taxonomy" id="31354"/>
    <lineage>
        <taxon>Eukaryota</taxon>
        <taxon>Rhodophyta</taxon>
        <taxon>Compsopogonophyceae</taxon>
        <taxon>Compsopogonales</taxon>
        <taxon>Compsopogonaceae</taxon>
        <taxon>Compsopogon</taxon>
    </lineage>
</organism>
<dbReference type="Pfam" id="PF03152">
    <property type="entry name" value="UFD1_N1"/>
    <property type="match status" value="1"/>
</dbReference>
<evidence type="ECO:0000259" key="5">
    <source>
        <dbReference type="Pfam" id="PF24842"/>
    </source>
</evidence>
<dbReference type="GO" id="GO:0034098">
    <property type="term" value="C:VCP-NPL4-UFD1 AAA ATPase complex"/>
    <property type="evidence" value="ECO:0007669"/>
    <property type="project" value="TreeGrafter"/>
</dbReference>
<evidence type="ECO:0000256" key="2">
    <source>
        <dbReference type="ARBA" id="ARBA00022786"/>
    </source>
</evidence>
<feature type="domain" description="Ubiquitin fusion degradation protein UFD1 N-terminal subdomain 2" evidence="5">
    <location>
        <begin position="136"/>
        <end position="211"/>
    </location>
</feature>
<comment type="similarity">
    <text evidence="1">Belongs to the UFD1 family.</text>
</comment>
<protein>
    <recommendedName>
        <fullName evidence="7">Ubiquitin fusion degradation protein</fullName>
    </recommendedName>
</protein>
<evidence type="ECO:0000256" key="3">
    <source>
        <dbReference type="SAM" id="MobiDB-lite"/>
    </source>
</evidence>
<dbReference type="GO" id="GO:0031593">
    <property type="term" value="F:polyubiquitin modification-dependent protein binding"/>
    <property type="evidence" value="ECO:0007669"/>
    <property type="project" value="TreeGrafter"/>
</dbReference>
<dbReference type="GO" id="GO:0006511">
    <property type="term" value="P:ubiquitin-dependent protein catabolic process"/>
    <property type="evidence" value="ECO:0007669"/>
    <property type="project" value="InterPro"/>
</dbReference>
<dbReference type="EMBL" id="HBGH01006981">
    <property type="protein sequence ID" value="CAD9231617.1"/>
    <property type="molecule type" value="Transcribed_RNA"/>
</dbReference>
<evidence type="ECO:0008006" key="7">
    <source>
        <dbReference type="Google" id="ProtNLM"/>
    </source>
</evidence>
<dbReference type="Gene3D" id="2.40.40.50">
    <property type="entry name" value="Ubiquitin fusion degradation protein UFD1, N-terminal domain"/>
    <property type="match status" value="1"/>
</dbReference>
<dbReference type="InterPro" id="IPR055417">
    <property type="entry name" value="UFD1_N1"/>
</dbReference>
<keyword evidence="2" id="KW-0833">Ubl conjugation pathway</keyword>
<dbReference type="Gene3D" id="3.10.330.10">
    <property type="match status" value="1"/>
</dbReference>